<keyword evidence="7" id="KW-0325">Glycoprotein</keyword>
<keyword evidence="3" id="KW-0285">Flavoprotein</keyword>
<dbReference type="PANTHER" id="PTHR11552:SF201">
    <property type="entry name" value="GLUCOSE-METHANOL-CHOLINE OXIDOREDUCTASE N-TERMINAL DOMAIN-CONTAINING PROTEIN"/>
    <property type="match status" value="1"/>
</dbReference>
<dbReference type="InterPro" id="IPR012132">
    <property type="entry name" value="GMC_OxRdtase"/>
</dbReference>
<keyword evidence="10" id="KW-1185">Reference proteome</keyword>
<evidence type="ECO:0000256" key="1">
    <source>
        <dbReference type="ARBA" id="ARBA00001974"/>
    </source>
</evidence>
<dbReference type="Gene3D" id="3.50.50.60">
    <property type="entry name" value="FAD/NAD(P)-binding domain"/>
    <property type="match status" value="1"/>
</dbReference>
<protein>
    <submittedName>
        <fullName evidence="9">Flavin adenine dinucleotide binding</fullName>
    </submittedName>
</protein>
<sequence>MLSAKPAALWKPQFDIMKQIIETTDIPQMEFAWNVAAGENGTTNLIFDRIVLLKPFSRGFVHINSTEPLAPPVIDPKYLSAPHDKFVLAKAIEYTRTLVNKEPLKSHIDGSILPDSTVQTEEDFVDFVNTQSRSEHHFVGTAAMTPRSQGGVVDPSLIVYGTSNVRVADLSIIANIPGIHTVSVAYMVAERAAEIIKADW</sequence>
<dbReference type="Pfam" id="PF05199">
    <property type="entry name" value="GMC_oxred_C"/>
    <property type="match status" value="1"/>
</dbReference>
<dbReference type="PANTHER" id="PTHR11552">
    <property type="entry name" value="GLUCOSE-METHANOL-CHOLINE GMC OXIDOREDUCTASE"/>
    <property type="match status" value="1"/>
</dbReference>
<dbReference type="EMBL" id="BRPK01000004">
    <property type="protein sequence ID" value="GLB37972.1"/>
    <property type="molecule type" value="Genomic_DNA"/>
</dbReference>
<dbReference type="SUPFAM" id="SSF54373">
    <property type="entry name" value="FAD-linked reductases, C-terminal domain"/>
    <property type="match status" value="1"/>
</dbReference>
<comment type="caution">
    <text evidence="9">The sequence shown here is derived from an EMBL/GenBank/DDBJ whole genome shotgun (WGS) entry which is preliminary data.</text>
</comment>
<evidence type="ECO:0000256" key="5">
    <source>
        <dbReference type="ARBA" id="ARBA00022827"/>
    </source>
</evidence>
<dbReference type="AlphaFoldDB" id="A0A9P3PKJ4"/>
<dbReference type="Gene3D" id="3.30.560.10">
    <property type="entry name" value="Glucose Oxidase, domain 3"/>
    <property type="match status" value="1"/>
</dbReference>
<evidence type="ECO:0000256" key="6">
    <source>
        <dbReference type="ARBA" id="ARBA00023002"/>
    </source>
</evidence>
<keyword evidence="4" id="KW-0732">Signal</keyword>
<organism evidence="9 10">
    <name type="scientific">Lyophyllum shimeji</name>
    <name type="common">Hon-shimeji</name>
    <name type="synonym">Tricholoma shimeji</name>
    <dbReference type="NCBI Taxonomy" id="47721"/>
    <lineage>
        <taxon>Eukaryota</taxon>
        <taxon>Fungi</taxon>
        <taxon>Dikarya</taxon>
        <taxon>Basidiomycota</taxon>
        <taxon>Agaricomycotina</taxon>
        <taxon>Agaricomycetes</taxon>
        <taxon>Agaricomycetidae</taxon>
        <taxon>Agaricales</taxon>
        <taxon>Tricholomatineae</taxon>
        <taxon>Lyophyllaceae</taxon>
        <taxon>Lyophyllum</taxon>
    </lineage>
</organism>
<evidence type="ECO:0000259" key="8">
    <source>
        <dbReference type="Pfam" id="PF05199"/>
    </source>
</evidence>
<keyword evidence="6" id="KW-0560">Oxidoreductase</keyword>
<dbReference type="OrthoDB" id="269227at2759"/>
<proteinExistence type="inferred from homology"/>
<feature type="domain" description="Glucose-methanol-choline oxidoreductase C-terminal" evidence="8">
    <location>
        <begin position="55"/>
        <end position="189"/>
    </location>
</feature>
<evidence type="ECO:0000256" key="3">
    <source>
        <dbReference type="ARBA" id="ARBA00022630"/>
    </source>
</evidence>
<comment type="cofactor">
    <cofactor evidence="1">
        <name>FAD</name>
        <dbReference type="ChEBI" id="CHEBI:57692"/>
    </cofactor>
</comment>
<evidence type="ECO:0000313" key="10">
    <source>
        <dbReference type="Proteomes" id="UP001063166"/>
    </source>
</evidence>
<comment type="similarity">
    <text evidence="2">Belongs to the GMC oxidoreductase family.</text>
</comment>
<keyword evidence="5" id="KW-0274">FAD</keyword>
<name>A0A9P3PKJ4_LYOSH</name>
<dbReference type="InterPro" id="IPR036188">
    <property type="entry name" value="FAD/NAD-bd_sf"/>
</dbReference>
<accession>A0A9P3PKJ4</accession>
<gene>
    <name evidence="9" type="ORF">LshimejAT787_0410230</name>
</gene>
<dbReference type="GO" id="GO:0016614">
    <property type="term" value="F:oxidoreductase activity, acting on CH-OH group of donors"/>
    <property type="evidence" value="ECO:0007669"/>
    <property type="project" value="InterPro"/>
</dbReference>
<evidence type="ECO:0000256" key="4">
    <source>
        <dbReference type="ARBA" id="ARBA00022729"/>
    </source>
</evidence>
<evidence type="ECO:0000256" key="2">
    <source>
        <dbReference type="ARBA" id="ARBA00010790"/>
    </source>
</evidence>
<evidence type="ECO:0000313" key="9">
    <source>
        <dbReference type="EMBL" id="GLB37972.1"/>
    </source>
</evidence>
<dbReference type="GO" id="GO:0050660">
    <property type="term" value="F:flavin adenine dinucleotide binding"/>
    <property type="evidence" value="ECO:0007669"/>
    <property type="project" value="InterPro"/>
</dbReference>
<dbReference type="InterPro" id="IPR007867">
    <property type="entry name" value="GMC_OxRtase_C"/>
</dbReference>
<reference evidence="9" key="1">
    <citation type="submission" date="2022-07" db="EMBL/GenBank/DDBJ databases">
        <title>The genome of Lyophyllum shimeji provides insight into the initial evolution of ectomycorrhizal fungal genome.</title>
        <authorList>
            <person name="Kobayashi Y."/>
            <person name="Shibata T."/>
            <person name="Hirakawa H."/>
            <person name="Shigenobu S."/>
            <person name="Nishiyama T."/>
            <person name="Yamada A."/>
            <person name="Hasebe M."/>
            <person name="Kawaguchi M."/>
        </authorList>
    </citation>
    <scope>NUCLEOTIDE SEQUENCE</scope>
    <source>
        <strain evidence="9">AT787</strain>
    </source>
</reference>
<dbReference type="Proteomes" id="UP001063166">
    <property type="component" value="Unassembled WGS sequence"/>
</dbReference>
<dbReference type="SUPFAM" id="SSF51905">
    <property type="entry name" value="FAD/NAD(P)-binding domain"/>
    <property type="match status" value="1"/>
</dbReference>
<evidence type="ECO:0000256" key="7">
    <source>
        <dbReference type="ARBA" id="ARBA00023180"/>
    </source>
</evidence>